<dbReference type="AlphaFoldDB" id="A0AAV5K653"/>
<proteinExistence type="predicted"/>
<organism evidence="1 2">
    <name type="scientific">Rubroshorea leprosula</name>
    <dbReference type="NCBI Taxonomy" id="152421"/>
    <lineage>
        <taxon>Eukaryota</taxon>
        <taxon>Viridiplantae</taxon>
        <taxon>Streptophyta</taxon>
        <taxon>Embryophyta</taxon>
        <taxon>Tracheophyta</taxon>
        <taxon>Spermatophyta</taxon>
        <taxon>Magnoliopsida</taxon>
        <taxon>eudicotyledons</taxon>
        <taxon>Gunneridae</taxon>
        <taxon>Pentapetalae</taxon>
        <taxon>rosids</taxon>
        <taxon>malvids</taxon>
        <taxon>Malvales</taxon>
        <taxon>Dipterocarpaceae</taxon>
        <taxon>Rubroshorea</taxon>
    </lineage>
</organism>
<sequence length="101" mass="11620">MLIALKSTFLWFYEIRCPSYSSLLAAFLTNVLGIFYTTKLEVSQYLYSNPAFSNTAKDFLLTPLLMQTGFLPRFPLRMDMLLFVYMLAFVPTKVSLQGPQL</sequence>
<reference evidence="1 2" key="1">
    <citation type="journal article" date="2021" name="Commun. Biol.">
        <title>The genome of Shorea leprosula (Dipterocarpaceae) highlights the ecological relevance of drought in aseasonal tropical rainforests.</title>
        <authorList>
            <person name="Ng K.K.S."/>
            <person name="Kobayashi M.J."/>
            <person name="Fawcett J.A."/>
            <person name="Hatakeyama M."/>
            <person name="Paape T."/>
            <person name="Ng C.H."/>
            <person name="Ang C.C."/>
            <person name="Tnah L.H."/>
            <person name="Lee C.T."/>
            <person name="Nishiyama T."/>
            <person name="Sese J."/>
            <person name="O'Brien M.J."/>
            <person name="Copetti D."/>
            <person name="Mohd Noor M.I."/>
            <person name="Ong R.C."/>
            <person name="Putra M."/>
            <person name="Sireger I.Z."/>
            <person name="Indrioko S."/>
            <person name="Kosugi Y."/>
            <person name="Izuno A."/>
            <person name="Isagi Y."/>
            <person name="Lee S.L."/>
            <person name="Shimizu K.K."/>
        </authorList>
    </citation>
    <scope>NUCLEOTIDE SEQUENCE [LARGE SCALE GENOMIC DNA]</scope>
    <source>
        <strain evidence="1">214</strain>
    </source>
</reference>
<keyword evidence="2" id="KW-1185">Reference proteome</keyword>
<evidence type="ECO:0000313" key="2">
    <source>
        <dbReference type="Proteomes" id="UP001054252"/>
    </source>
</evidence>
<accession>A0AAV5K653</accession>
<evidence type="ECO:0000313" key="1">
    <source>
        <dbReference type="EMBL" id="GKV20045.1"/>
    </source>
</evidence>
<protein>
    <submittedName>
        <fullName evidence="1">Uncharacterized protein</fullName>
    </submittedName>
</protein>
<dbReference type="EMBL" id="BPVZ01000054">
    <property type="protein sequence ID" value="GKV20045.1"/>
    <property type="molecule type" value="Genomic_DNA"/>
</dbReference>
<gene>
    <name evidence="1" type="ORF">SLEP1_g30220</name>
</gene>
<comment type="caution">
    <text evidence="1">The sequence shown here is derived from an EMBL/GenBank/DDBJ whole genome shotgun (WGS) entry which is preliminary data.</text>
</comment>
<name>A0AAV5K653_9ROSI</name>
<dbReference type="Proteomes" id="UP001054252">
    <property type="component" value="Unassembled WGS sequence"/>
</dbReference>